<evidence type="ECO:0000259" key="3">
    <source>
        <dbReference type="PROSITE" id="PS01124"/>
    </source>
</evidence>
<dbReference type="Proteomes" id="UP000627464">
    <property type="component" value="Unassembled WGS sequence"/>
</dbReference>
<sequence length="308" mass="34239">MVDVEALCTRLALHVARLSGDKLLSQSIVPQVSLMHTKRHHPRTPVLYNPGLVILFQGSKIGYLGKRTFSYDPKNYLMLTVPLPFECETFATTAHPLAGIQISINTVMLQDLLMDMEEAGFTGQKDQSSGISSGVLDEDILCAAERLLDAMEKPLRAKVLGPQIIREILFMVLTSDNGGALQALVNRHTHFGQIAKALRRIESQYADNLSVELLASEVNMSISAFHHNFKAVTSTSPLQYLKTYRLHKARMMIMYDGLKASSAALCVGYESASQFSREFKRYFGVTPSDEMARAREGHSMTLADTLIR</sequence>
<protein>
    <submittedName>
        <fullName evidence="4">AraC family transcriptional regulator</fullName>
    </submittedName>
</protein>
<proteinExistence type="predicted"/>
<reference evidence="5" key="1">
    <citation type="journal article" date="2019" name="Int. J. Syst. Evol. Microbiol.">
        <title>The Global Catalogue of Microorganisms (GCM) 10K type strain sequencing project: providing services to taxonomists for standard genome sequencing and annotation.</title>
        <authorList>
            <consortium name="The Broad Institute Genomics Platform"/>
            <consortium name="The Broad Institute Genome Sequencing Center for Infectious Disease"/>
            <person name="Wu L."/>
            <person name="Ma J."/>
        </authorList>
    </citation>
    <scope>NUCLEOTIDE SEQUENCE [LARGE SCALE GENOMIC DNA]</scope>
    <source>
        <strain evidence="5">CGMCC 1.12806</strain>
    </source>
</reference>
<dbReference type="SMART" id="SM00342">
    <property type="entry name" value="HTH_ARAC"/>
    <property type="match status" value="1"/>
</dbReference>
<evidence type="ECO:0000313" key="4">
    <source>
        <dbReference type="EMBL" id="GGA42882.1"/>
    </source>
</evidence>
<organism evidence="4 5">
    <name type="scientific">Hafnia psychrotolerans</name>
    <dbReference type="NCBI Taxonomy" id="1477018"/>
    <lineage>
        <taxon>Bacteria</taxon>
        <taxon>Pseudomonadati</taxon>
        <taxon>Pseudomonadota</taxon>
        <taxon>Gammaproteobacteria</taxon>
        <taxon>Enterobacterales</taxon>
        <taxon>Hafniaceae</taxon>
        <taxon>Hafnia</taxon>
    </lineage>
</organism>
<dbReference type="PANTHER" id="PTHR43436:SF2">
    <property type="entry name" value="ARAC_XYLS FAMILY TRANSCRIPTIONAL REGULATOR"/>
    <property type="match status" value="1"/>
</dbReference>
<feature type="domain" description="HTH araC/xylS-type" evidence="3">
    <location>
        <begin position="195"/>
        <end position="293"/>
    </location>
</feature>
<dbReference type="PANTHER" id="PTHR43436">
    <property type="entry name" value="ARAC-FAMILY TRANSCRIPTIONAL REGULATOR"/>
    <property type="match status" value="1"/>
</dbReference>
<evidence type="ECO:0000256" key="2">
    <source>
        <dbReference type="ARBA" id="ARBA00023163"/>
    </source>
</evidence>
<dbReference type="SUPFAM" id="SSF46689">
    <property type="entry name" value="Homeodomain-like"/>
    <property type="match status" value="2"/>
</dbReference>
<dbReference type="InterPro" id="IPR009057">
    <property type="entry name" value="Homeodomain-like_sf"/>
</dbReference>
<dbReference type="InterPro" id="IPR018060">
    <property type="entry name" value="HTH_AraC"/>
</dbReference>
<dbReference type="Pfam" id="PF12833">
    <property type="entry name" value="HTH_18"/>
    <property type="match status" value="1"/>
</dbReference>
<dbReference type="Pfam" id="PF06719">
    <property type="entry name" value="AraC_N"/>
    <property type="match status" value="1"/>
</dbReference>
<dbReference type="EMBL" id="BMFZ01000004">
    <property type="protein sequence ID" value="GGA42882.1"/>
    <property type="molecule type" value="Genomic_DNA"/>
</dbReference>
<accession>A0ABQ1GFK7</accession>
<dbReference type="InterPro" id="IPR009594">
    <property type="entry name" value="Tscrpt_reg_HTH_AraC_N"/>
</dbReference>
<keyword evidence="2" id="KW-0804">Transcription</keyword>
<dbReference type="RefSeq" id="WP_188472589.1">
    <property type="nucleotide sequence ID" value="NZ_BMFZ01000004.1"/>
</dbReference>
<name>A0ABQ1GFK7_9GAMM</name>
<keyword evidence="5" id="KW-1185">Reference proteome</keyword>
<evidence type="ECO:0000256" key="1">
    <source>
        <dbReference type="ARBA" id="ARBA00023015"/>
    </source>
</evidence>
<keyword evidence="1" id="KW-0805">Transcription regulation</keyword>
<dbReference type="PROSITE" id="PS01124">
    <property type="entry name" value="HTH_ARAC_FAMILY_2"/>
    <property type="match status" value="1"/>
</dbReference>
<gene>
    <name evidence="4" type="ORF">GCM10011328_17310</name>
</gene>
<dbReference type="Gene3D" id="1.10.10.60">
    <property type="entry name" value="Homeodomain-like"/>
    <property type="match status" value="2"/>
</dbReference>
<comment type="caution">
    <text evidence="4">The sequence shown here is derived from an EMBL/GenBank/DDBJ whole genome shotgun (WGS) entry which is preliminary data.</text>
</comment>
<evidence type="ECO:0000313" key="5">
    <source>
        <dbReference type="Proteomes" id="UP000627464"/>
    </source>
</evidence>